<evidence type="ECO:0000259" key="3">
    <source>
        <dbReference type="PROSITE" id="PS51176"/>
    </source>
</evidence>
<evidence type="ECO:0000313" key="5">
    <source>
        <dbReference type="Proteomes" id="UP000198217"/>
    </source>
</evidence>
<gene>
    <name evidence="4" type="ORF">GA0070609_0207</name>
</gene>
<evidence type="ECO:0000256" key="1">
    <source>
        <dbReference type="ARBA" id="ARBA00007964"/>
    </source>
</evidence>
<dbReference type="InterPro" id="IPR036291">
    <property type="entry name" value="NAD(P)-bd_dom_sf"/>
</dbReference>
<dbReference type="SUPFAM" id="SSF48179">
    <property type="entry name" value="6-phosphogluconate dehydrogenase C-terminal domain-like"/>
    <property type="match status" value="1"/>
</dbReference>
<dbReference type="GO" id="GO:0006571">
    <property type="term" value="P:tyrosine biosynthetic process"/>
    <property type="evidence" value="ECO:0007669"/>
    <property type="project" value="InterPro"/>
</dbReference>
<dbReference type="PANTHER" id="PTHR21363">
    <property type="entry name" value="PREPHENATE DEHYDROGENASE"/>
    <property type="match status" value="1"/>
</dbReference>
<dbReference type="InterPro" id="IPR046825">
    <property type="entry name" value="PDH_C"/>
</dbReference>
<accession>A0A1C5GQU7</accession>
<dbReference type="GO" id="GO:0004665">
    <property type="term" value="F:prephenate dehydrogenase (NADP+) activity"/>
    <property type="evidence" value="ECO:0007669"/>
    <property type="project" value="InterPro"/>
</dbReference>
<dbReference type="Proteomes" id="UP000198217">
    <property type="component" value="Chromosome I"/>
</dbReference>
<reference evidence="4 5" key="1">
    <citation type="submission" date="2016-06" db="EMBL/GenBank/DDBJ databases">
        <authorList>
            <person name="Kjaerup R.B."/>
            <person name="Dalgaard T.S."/>
            <person name="Juul-Madsen H.R."/>
        </authorList>
    </citation>
    <scope>NUCLEOTIDE SEQUENCE [LARGE SCALE GENOMIC DNA]</scope>
    <source>
        <strain evidence="4 5">DSM 43904</strain>
    </source>
</reference>
<organism evidence="4 5">
    <name type="scientific">Micromonospora echinaurantiaca</name>
    <dbReference type="NCBI Taxonomy" id="47857"/>
    <lineage>
        <taxon>Bacteria</taxon>
        <taxon>Bacillati</taxon>
        <taxon>Actinomycetota</taxon>
        <taxon>Actinomycetes</taxon>
        <taxon>Micromonosporales</taxon>
        <taxon>Micromonosporaceae</taxon>
        <taxon>Micromonospora</taxon>
    </lineage>
</organism>
<dbReference type="InterPro" id="IPR046826">
    <property type="entry name" value="PDH_N"/>
</dbReference>
<dbReference type="InterPro" id="IPR008927">
    <property type="entry name" value="6-PGluconate_DH-like_C_sf"/>
</dbReference>
<keyword evidence="5" id="KW-1185">Reference proteome</keyword>
<proteinExistence type="inferred from homology"/>
<name>A0A1C5GQU7_9ACTN</name>
<evidence type="ECO:0000256" key="2">
    <source>
        <dbReference type="ARBA" id="ARBA00023002"/>
    </source>
</evidence>
<protein>
    <submittedName>
        <fullName evidence="4">Prephenate dehydrogenase</fullName>
    </submittedName>
</protein>
<dbReference type="GO" id="GO:0008977">
    <property type="term" value="F:prephenate dehydrogenase (NAD+) activity"/>
    <property type="evidence" value="ECO:0007669"/>
    <property type="project" value="InterPro"/>
</dbReference>
<dbReference type="InterPro" id="IPR003099">
    <property type="entry name" value="Prephen_DH"/>
</dbReference>
<dbReference type="Gene3D" id="1.10.3660.10">
    <property type="entry name" value="6-phosphogluconate dehydrogenase C-terminal like domain"/>
    <property type="match status" value="1"/>
</dbReference>
<feature type="domain" description="Prephenate/arogenate dehydrogenase" evidence="3">
    <location>
        <begin position="9"/>
        <end position="291"/>
    </location>
</feature>
<dbReference type="Pfam" id="PF02153">
    <property type="entry name" value="PDH_N"/>
    <property type="match status" value="1"/>
</dbReference>
<dbReference type="PANTHER" id="PTHR21363:SF0">
    <property type="entry name" value="PREPHENATE DEHYDROGENASE [NADP(+)]"/>
    <property type="match status" value="1"/>
</dbReference>
<evidence type="ECO:0000313" key="4">
    <source>
        <dbReference type="EMBL" id="SCG36150.1"/>
    </source>
</evidence>
<dbReference type="Gene3D" id="3.40.50.720">
    <property type="entry name" value="NAD(P)-binding Rossmann-like Domain"/>
    <property type="match status" value="1"/>
</dbReference>
<sequence>MVDRPGGQLRAAVVGTGLIGGSILLRLHESGVPVTGWDPDGATRVEGRRHGVPFPDDLGEAVRDRDVVFLCGPLPTLPETLLTVTKYAPDGCVVTDVGSTKGSVSAFAVEHGLTDRFVPGHPMAGTERSGLTAAVPALFEGAAWVLCPAAEGLPAFRLLVDLVLDVFAARVVPMTPSGHDSVVALSSHVPHLLAGGLAGAVAGSAVRDAVLGLAAGSFRDGTRVAGTPAKRTADMLFNNREQVVRQLDQVTAVLGELAEALRGDDMDALVGHYRRAGEVRAALLDRDLHPHHRDFPVDGDRAAELAYLLELGAAGGYLTRCRVDAGSVSYTGHRPDGPAAS</sequence>
<keyword evidence="2" id="KW-0560">Oxidoreductase</keyword>
<comment type="similarity">
    <text evidence="1">Belongs to the prephenate/arogenate dehydrogenase family.</text>
</comment>
<dbReference type="SUPFAM" id="SSF51735">
    <property type="entry name" value="NAD(P)-binding Rossmann-fold domains"/>
    <property type="match status" value="1"/>
</dbReference>
<dbReference type="InterPro" id="IPR050812">
    <property type="entry name" value="Preph/Arog_dehydrog"/>
</dbReference>
<dbReference type="GO" id="GO:0070403">
    <property type="term" value="F:NAD+ binding"/>
    <property type="evidence" value="ECO:0007669"/>
    <property type="project" value="InterPro"/>
</dbReference>
<dbReference type="Pfam" id="PF20463">
    <property type="entry name" value="PDH_C"/>
    <property type="match status" value="1"/>
</dbReference>
<dbReference type="RefSeq" id="WP_088992048.1">
    <property type="nucleotide sequence ID" value="NZ_LT607750.1"/>
</dbReference>
<dbReference type="EMBL" id="LT607750">
    <property type="protein sequence ID" value="SCG36150.1"/>
    <property type="molecule type" value="Genomic_DNA"/>
</dbReference>
<dbReference type="PROSITE" id="PS51176">
    <property type="entry name" value="PDH_ADH"/>
    <property type="match status" value="1"/>
</dbReference>
<dbReference type="AlphaFoldDB" id="A0A1C5GQU7"/>